<dbReference type="GO" id="GO:0009116">
    <property type="term" value="P:nucleoside metabolic process"/>
    <property type="evidence" value="ECO:0007669"/>
    <property type="project" value="InterPro"/>
</dbReference>
<comment type="pathway">
    <text evidence="2 8">Purine metabolism; purine nucleoside salvage.</text>
</comment>
<evidence type="ECO:0000256" key="4">
    <source>
        <dbReference type="ARBA" id="ARBA00011233"/>
    </source>
</evidence>
<dbReference type="InterPro" id="IPR011270">
    <property type="entry name" value="Pur_Nuc_Pase_Ino/Guo-sp"/>
</dbReference>
<feature type="binding site" evidence="9">
    <location>
        <position position="33"/>
    </location>
    <ligand>
        <name>phosphate</name>
        <dbReference type="ChEBI" id="CHEBI:43474"/>
    </ligand>
</feature>
<comment type="subunit">
    <text evidence="4">Homotrimer.</text>
</comment>
<comment type="catalytic activity">
    <reaction evidence="1">
        <text>a purine D-ribonucleoside + phosphate = a purine nucleobase + alpha-D-ribose 1-phosphate</text>
        <dbReference type="Rhea" id="RHEA:19805"/>
        <dbReference type="ChEBI" id="CHEBI:26386"/>
        <dbReference type="ChEBI" id="CHEBI:43474"/>
        <dbReference type="ChEBI" id="CHEBI:57720"/>
        <dbReference type="ChEBI" id="CHEBI:142355"/>
        <dbReference type="EC" id="2.4.2.1"/>
    </reaction>
</comment>
<feature type="binding site" evidence="9">
    <location>
        <position position="65"/>
    </location>
    <ligand>
        <name>phosphate</name>
        <dbReference type="ChEBI" id="CHEBI:43474"/>
    </ligand>
</feature>
<comment type="function">
    <text evidence="7">The purine nucleoside phosphorylases catalyze the phosphorolytic breakdown of the N-glycosidic bond in the beta-(deoxy)ribonucleoside molecules, with the formation of the corresponding free purine bases and pentose-1-phosphate. Cleaves guanosine and inosine.</text>
</comment>
<evidence type="ECO:0000256" key="8">
    <source>
        <dbReference type="PIRNR" id="PIRNR000477"/>
    </source>
</evidence>
<dbReference type="InterPro" id="IPR011268">
    <property type="entry name" value="Purine_phosphorylase"/>
</dbReference>
<evidence type="ECO:0000256" key="5">
    <source>
        <dbReference type="ARBA" id="ARBA00022676"/>
    </source>
</evidence>
<organism evidence="11 12">
    <name type="scientific">Smittium megazygosporum</name>
    <dbReference type="NCBI Taxonomy" id="133381"/>
    <lineage>
        <taxon>Eukaryota</taxon>
        <taxon>Fungi</taxon>
        <taxon>Fungi incertae sedis</taxon>
        <taxon>Zoopagomycota</taxon>
        <taxon>Kickxellomycotina</taxon>
        <taxon>Harpellomycetes</taxon>
        <taxon>Harpellales</taxon>
        <taxon>Legeriomycetaceae</taxon>
        <taxon>Smittium</taxon>
    </lineage>
</organism>
<evidence type="ECO:0000256" key="6">
    <source>
        <dbReference type="ARBA" id="ARBA00022679"/>
    </source>
</evidence>
<dbReference type="Proteomes" id="UP000245609">
    <property type="component" value="Unassembled WGS sequence"/>
</dbReference>
<evidence type="ECO:0000256" key="2">
    <source>
        <dbReference type="ARBA" id="ARBA00005058"/>
    </source>
</evidence>
<feature type="binding site" evidence="9">
    <location>
        <position position="247"/>
    </location>
    <ligand>
        <name>a purine D-ribonucleoside</name>
        <dbReference type="ChEBI" id="CHEBI:142355"/>
    </ligand>
</feature>
<dbReference type="InterPro" id="IPR018099">
    <property type="entry name" value="Purine_phosphorylase-2_CS"/>
</dbReference>
<dbReference type="AlphaFoldDB" id="A0A2T9ZE27"/>
<keyword evidence="12" id="KW-1185">Reference proteome</keyword>
<proteinExistence type="inferred from homology"/>
<gene>
    <name evidence="11" type="ORF">BB560_002697</name>
</gene>
<protein>
    <recommendedName>
        <fullName evidence="8">Purine nucleoside phosphorylase</fullName>
        <ecNumber evidence="8">2.4.2.1</ecNumber>
    </recommendedName>
    <alternativeName>
        <fullName evidence="8">Inosine-guanosine phosphorylase</fullName>
    </alternativeName>
</protein>
<dbReference type="PANTHER" id="PTHR11904">
    <property type="entry name" value="METHYLTHIOADENOSINE/PURINE NUCLEOSIDE PHOSPHORYLASE"/>
    <property type="match status" value="1"/>
</dbReference>
<evidence type="ECO:0000259" key="10">
    <source>
        <dbReference type="Pfam" id="PF01048"/>
    </source>
</evidence>
<dbReference type="PROSITE" id="PS01240">
    <property type="entry name" value="PNP_MTAP_2"/>
    <property type="match status" value="1"/>
</dbReference>
<accession>A0A2T9ZE27</accession>
<dbReference type="InterPro" id="IPR035994">
    <property type="entry name" value="Nucleoside_phosphorylase_sf"/>
</dbReference>
<dbReference type="GO" id="GO:0004731">
    <property type="term" value="F:purine-nucleoside phosphorylase activity"/>
    <property type="evidence" value="ECO:0007669"/>
    <property type="project" value="UniProtKB-EC"/>
</dbReference>
<dbReference type="Pfam" id="PF01048">
    <property type="entry name" value="PNP_UDP_1"/>
    <property type="match status" value="1"/>
</dbReference>
<sequence>MHIPFETYQEAASFIESQIGSENKPQVAVICGSGLGILADCLTKHYKTLKYDQIPGFVKSTAVGHAGELVFGEINQKRVVCMKGRFHCYEGYDVSLATFPVRVFKLLGVSTLLVTNAAGGLNPDYNVGDLMLFSDHLSLPGIAGVNPLIGPNLDQFGERFIPVSNAYSKDLRERFATIWLQNKEISSRLKLHEGVYGWVLGPSYESRVECRALRSLGCDVVGMSTVPEVVIAKHCGIDTIAISLVTNKAVYNPEPSSIEIAKARLEGKQIEHVAEVHANHEEVLEAANSASKDFSSLVLSFISDLPSL</sequence>
<dbReference type="UniPathway" id="UPA00606"/>
<dbReference type="FunFam" id="3.40.50.1580:FF:000004">
    <property type="entry name" value="Purine nucleoside phosphorylase"/>
    <property type="match status" value="1"/>
</dbReference>
<feature type="domain" description="Nucleoside phosphorylase" evidence="10">
    <location>
        <begin position="27"/>
        <end position="302"/>
    </location>
</feature>
<name>A0A2T9ZE27_9FUNG</name>
<evidence type="ECO:0000313" key="11">
    <source>
        <dbReference type="EMBL" id="PVV02839.1"/>
    </source>
</evidence>
<dbReference type="PANTHER" id="PTHR11904:SF9">
    <property type="entry name" value="PURINE NUCLEOSIDE PHOSPHORYLASE-RELATED"/>
    <property type="match status" value="1"/>
</dbReference>
<dbReference type="EC" id="2.4.2.1" evidence="8"/>
<dbReference type="OrthoDB" id="10261782at2759"/>
<comment type="similarity">
    <text evidence="3 8">Belongs to the PNP/MTAP phosphorylase family.</text>
</comment>
<dbReference type="STRING" id="133381.A0A2T9ZE27"/>
<evidence type="ECO:0000256" key="9">
    <source>
        <dbReference type="PIRSR" id="PIRSR000477-2"/>
    </source>
</evidence>
<dbReference type="NCBIfam" id="TIGR01700">
    <property type="entry name" value="PNPH"/>
    <property type="match status" value="1"/>
</dbReference>
<feature type="binding site" evidence="9">
    <location>
        <position position="117"/>
    </location>
    <ligand>
        <name>phosphate</name>
        <dbReference type="ChEBI" id="CHEBI:43474"/>
    </ligand>
</feature>
<feature type="binding site" evidence="9">
    <location>
        <begin position="85"/>
        <end position="87"/>
    </location>
    <ligand>
        <name>phosphate</name>
        <dbReference type="ChEBI" id="CHEBI:43474"/>
    </ligand>
</feature>
<keyword evidence="6 8" id="KW-0808">Transferase</keyword>
<dbReference type="Gene3D" id="3.40.50.1580">
    <property type="entry name" value="Nucleoside phosphorylase domain"/>
    <property type="match status" value="1"/>
</dbReference>
<dbReference type="PIRSF" id="PIRSF000477">
    <property type="entry name" value="PurNPase"/>
    <property type="match status" value="1"/>
</dbReference>
<dbReference type="GO" id="GO:0005737">
    <property type="term" value="C:cytoplasm"/>
    <property type="evidence" value="ECO:0007669"/>
    <property type="project" value="TreeGrafter"/>
</dbReference>
<evidence type="ECO:0000313" key="12">
    <source>
        <dbReference type="Proteomes" id="UP000245609"/>
    </source>
</evidence>
<evidence type="ECO:0000256" key="1">
    <source>
        <dbReference type="ARBA" id="ARBA00000755"/>
    </source>
</evidence>
<evidence type="ECO:0000256" key="3">
    <source>
        <dbReference type="ARBA" id="ARBA00006751"/>
    </source>
</evidence>
<comment type="caution">
    <text evidence="11">The sequence shown here is derived from an EMBL/GenBank/DDBJ whole genome shotgun (WGS) entry which is preliminary data.</text>
</comment>
<dbReference type="NCBIfam" id="NF006054">
    <property type="entry name" value="PRK08202.1"/>
    <property type="match status" value="1"/>
</dbReference>
<keyword evidence="5 8" id="KW-0328">Glycosyltransferase</keyword>
<reference evidence="11 12" key="1">
    <citation type="journal article" date="2018" name="MBio">
        <title>Comparative Genomics Reveals the Core Gene Toolbox for the Fungus-Insect Symbiosis.</title>
        <authorList>
            <person name="Wang Y."/>
            <person name="Stata M."/>
            <person name="Wang W."/>
            <person name="Stajich J.E."/>
            <person name="White M.M."/>
            <person name="Moncalvo J.M."/>
        </authorList>
    </citation>
    <scope>NUCLEOTIDE SEQUENCE [LARGE SCALE GENOMIC DNA]</scope>
    <source>
        <strain evidence="11 12">SC-DP-2</strain>
    </source>
</reference>
<dbReference type="SUPFAM" id="SSF53167">
    <property type="entry name" value="Purine and uridine phosphorylases"/>
    <property type="match status" value="1"/>
</dbReference>
<dbReference type="InterPro" id="IPR000845">
    <property type="entry name" value="Nucleoside_phosphorylase_d"/>
</dbReference>
<feature type="binding site" evidence="9">
    <location>
        <position position="205"/>
    </location>
    <ligand>
        <name>a purine D-ribonucleoside</name>
        <dbReference type="ChEBI" id="CHEBI:142355"/>
    </ligand>
</feature>
<dbReference type="EMBL" id="MBFS01000318">
    <property type="protein sequence ID" value="PVV02839.1"/>
    <property type="molecule type" value="Genomic_DNA"/>
</dbReference>
<feature type="binding site" evidence="9">
    <location>
        <position position="224"/>
    </location>
    <ligand>
        <name>phosphate</name>
        <dbReference type="ChEBI" id="CHEBI:43474"/>
    </ligand>
</feature>
<evidence type="ECO:0000256" key="7">
    <source>
        <dbReference type="ARBA" id="ARBA00058131"/>
    </source>
</evidence>
<dbReference type="CDD" id="cd09009">
    <property type="entry name" value="PNP-EcPNPII_like"/>
    <property type="match status" value="1"/>
</dbReference>
<dbReference type="NCBIfam" id="TIGR01697">
    <property type="entry name" value="PNPH-PUNA-XAPA"/>
    <property type="match status" value="1"/>
</dbReference>